<dbReference type="Proteomes" id="UP000008068">
    <property type="component" value="Unassembled WGS sequence"/>
</dbReference>
<dbReference type="GO" id="GO:0043539">
    <property type="term" value="F:protein serine/threonine kinase activator activity"/>
    <property type="evidence" value="ECO:0007669"/>
    <property type="project" value="TreeGrafter"/>
</dbReference>
<organism evidence="4">
    <name type="scientific">Caenorhabditis brenneri</name>
    <name type="common">Nematode worm</name>
    <dbReference type="NCBI Taxonomy" id="135651"/>
    <lineage>
        <taxon>Eukaryota</taxon>
        <taxon>Metazoa</taxon>
        <taxon>Ecdysozoa</taxon>
        <taxon>Nematoda</taxon>
        <taxon>Chromadorea</taxon>
        <taxon>Rhabditida</taxon>
        <taxon>Rhabditina</taxon>
        <taxon>Rhabditomorpha</taxon>
        <taxon>Rhabditoidea</taxon>
        <taxon>Rhabditidae</taxon>
        <taxon>Peloderinae</taxon>
        <taxon>Caenorhabditis</taxon>
    </lineage>
</organism>
<sequence>MATVSSPSGDEQQQKSSAKTGSKFAVTSSRLVKLDETHVMDASEIKESPKRKDTPAVPRKFIDSSRTDGPENDTRGSDRIPYRYCRRSSNYSTFAEIGSYSPDDPCSSAQAEARVLASQFSMFSRDSGYSSPSPAPTCWSPTHVPTANVTPAKNSYMINSKPLMVVELKREEPKIVEEKKDESALNTSKDMGNTKIEEKKSEVKSQMQIEKRTVGIKLSPESIKTEKHVDMMGDDNKNANSKKMLEMKILSMEKKTDAIPGSSSDNAKATAVAKEAKSEKVKKSKKEKVKIVRPENMPVTPPNYFEGTLYGCIVAVMASGGTEATVAAFERNPSKFFKRFNPPFHKKVMPLLFGKSHKTPADVVKNLREVLIILDKLSIPRVDKDGHPIPDKKYDKALEEVSKNVSMIKQFIYGNDATDPGGEHVVQVAQLAQEVYNANVLPMLVKMLPKFEFECKKDVGQIFNNLLRRQIGTRSPTVEYLGARPEILIQLVQGYSVPDIALTCGLMLRESIRHDHLAKIILTSDVFYTFFLYVQSEVFDIASDAFSTFKELTTRHKTIIAEFLDANYDKFFAQYQNLLLSSNYVTRRQSLKLLGELLLDRHNFNIMNKYISNPENLKLMMELLRDKSRNIQYEAFHVFKVFVANPNKPRAISDILNRNREKLVEFLGEFHNDRTDDEQFNDEKAYLIKQIQEMKGSPKDAKKQKAKEDEQPGPSEGPSTSAGPGTIHAGSYQEGTQYAGPLLAGTQTFPVEPGLTKPPQQ</sequence>
<evidence type="ECO:0000256" key="1">
    <source>
        <dbReference type="ARBA" id="ARBA00011012"/>
    </source>
</evidence>
<dbReference type="PANTHER" id="PTHR10182:SF3">
    <property type="entry name" value="PROTEIN MO25"/>
    <property type="match status" value="1"/>
</dbReference>
<dbReference type="Gene3D" id="1.25.10.10">
    <property type="entry name" value="Leucine-rich Repeat Variant"/>
    <property type="match status" value="1"/>
</dbReference>
<feature type="region of interest" description="Disordered" evidence="2">
    <location>
        <begin position="693"/>
        <end position="761"/>
    </location>
</feature>
<evidence type="ECO:0000256" key="2">
    <source>
        <dbReference type="SAM" id="MobiDB-lite"/>
    </source>
</evidence>
<dbReference type="Pfam" id="PF08569">
    <property type="entry name" value="Mo25"/>
    <property type="match status" value="1"/>
</dbReference>
<dbReference type="HOGENOM" id="CLU_029066_0_0_1"/>
<dbReference type="STRING" id="135651.G0M7W2"/>
<dbReference type="InterPro" id="IPR013878">
    <property type="entry name" value="Mo25"/>
</dbReference>
<keyword evidence="4" id="KW-1185">Reference proteome</keyword>
<dbReference type="SUPFAM" id="SSF48371">
    <property type="entry name" value="ARM repeat"/>
    <property type="match status" value="1"/>
</dbReference>
<dbReference type="AlphaFoldDB" id="G0M7W2"/>
<accession>G0M7W2</accession>
<feature type="region of interest" description="Disordered" evidence="2">
    <location>
        <begin position="177"/>
        <end position="208"/>
    </location>
</feature>
<dbReference type="InParanoid" id="G0M7W2"/>
<evidence type="ECO:0000313" key="3">
    <source>
        <dbReference type="EMBL" id="EGT30240.1"/>
    </source>
</evidence>
<dbReference type="FunFam" id="1.25.10.10:FF:000025">
    <property type="entry name" value="Calcium-binding protein 39"/>
    <property type="match status" value="1"/>
</dbReference>
<feature type="compositionally biased region" description="Basic and acidic residues" evidence="2">
    <location>
        <begin position="195"/>
        <end position="208"/>
    </location>
</feature>
<reference evidence="4" key="1">
    <citation type="submission" date="2011-07" db="EMBL/GenBank/DDBJ databases">
        <authorList>
            <consortium name="Caenorhabditis brenneri Sequencing and Analysis Consortium"/>
            <person name="Wilson R.K."/>
        </authorList>
    </citation>
    <scope>NUCLEOTIDE SEQUENCE [LARGE SCALE GENOMIC DNA]</scope>
    <source>
        <strain evidence="4">PB2801</strain>
    </source>
</reference>
<proteinExistence type="inferred from homology"/>
<dbReference type="FunCoup" id="G0M7W2">
    <property type="interactions" value="3812"/>
</dbReference>
<dbReference type="PANTHER" id="PTHR10182">
    <property type="entry name" value="CALCIUM-BINDING PROTEIN 39-RELATED"/>
    <property type="match status" value="1"/>
</dbReference>
<dbReference type="InterPro" id="IPR011989">
    <property type="entry name" value="ARM-like"/>
</dbReference>
<feature type="compositionally biased region" description="Polar residues" evidence="2">
    <location>
        <begin position="1"/>
        <end position="30"/>
    </location>
</feature>
<comment type="similarity">
    <text evidence="1">Belongs to the Mo25 family.</text>
</comment>
<dbReference type="EMBL" id="GL379786">
    <property type="protein sequence ID" value="EGT30240.1"/>
    <property type="molecule type" value="Genomic_DNA"/>
</dbReference>
<feature type="compositionally biased region" description="Basic and acidic residues" evidence="2">
    <location>
        <begin position="696"/>
        <end position="710"/>
    </location>
</feature>
<feature type="region of interest" description="Disordered" evidence="2">
    <location>
        <begin position="1"/>
        <end position="81"/>
    </location>
</feature>
<dbReference type="GO" id="GO:0035556">
    <property type="term" value="P:intracellular signal transduction"/>
    <property type="evidence" value="ECO:0007669"/>
    <property type="project" value="TreeGrafter"/>
</dbReference>
<feature type="compositionally biased region" description="Basic and acidic residues" evidence="2">
    <location>
        <begin position="32"/>
        <end position="81"/>
    </location>
</feature>
<evidence type="ECO:0000313" key="4">
    <source>
        <dbReference type="Proteomes" id="UP000008068"/>
    </source>
</evidence>
<dbReference type="OrthoDB" id="609103at2759"/>
<dbReference type="eggNOG" id="KOG1566">
    <property type="taxonomic scope" value="Eukaryota"/>
</dbReference>
<protein>
    <submittedName>
        <fullName evidence="3">CBN-MOP-25.1 protein</fullName>
    </submittedName>
</protein>
<dbReference type="InterPro" id="IPR016024">
    <property type="entry name" value="ARM-type_fold"/>
</dbReference>
<name>G0M7W2_CAEBE</name>
<gene>
    <name evidence="3" type="primary">Cbn-mop-25.1</name>
    <name evidence="3" type="ORF">CAEBREN_00287</name>
</gene>